<evidence type="ECO:0000256" key="3">
    <source>
        <dbReference type="PROSITE-ProRule" id="PRU00023"/>
    </source>
</evidence>
<dbReference type="Pfam" id="PF12796">
    <property type="entry name" value="Ank_2"/>
    <property type="match status" value="4"/>
</dbReference>
<organism evidence="4">
    <name type="scientific">Cladocopium goreaui</name>
    <dbReference type="NCBI Taxonomy" id="2562237"/>
    <lineage>
        <taxon>Eukaryota</taxon>
        <taxon>Sar</taxon>
        <taxon>Alveolata</taxon>
        <taxon>Dinophyceae</taxon>
        <taxon>Suessiales</taxon>
        <taxon>Symbiodiniaceae</taxon>
        <taxon>Cladocopium</taxon>
    </lineage>
</organism>
<dbReference type="PROSITE" id="PS50297">
    <property type="entry name" value="ANK_REP_REGION"/>
    <property type="match status" value="5"/>
</dbReference>
<proteinExistence type="predicted"/>
<feature type="repeat" description="ANK" evidence="3">
    <location>
        <begin position="172"/>
        <end position="204"/>
    </location>
</feature>
<dbReference type="EMBL" id="CAMXCT020002589">
    <property type="protein sequence ID" value="CAL1152514.1"/>
    <property type="molecule type" value="Genomic_DNA"/>
</dbReference>
<dbReference type="OrthoDB" id="504812at2759"/>
<evidence type="ECO:0008006" key="7">
    <source>
        <dbReference type="Google" id="ProtNLM"/>
    </source>
</evidence>
<comment type="caution">
    <text evidence="4">The sequence shown here is derived from an EMBL/GenBank/DDBJ whole genome shotgun (WGS) entry which is preliminary data.</text>
</comment>
<keyword evidence="2 3" id="KW-0040">ANK repeat</keyword>
<feature type="repeat" description="ANK" evidence="3">
    <location>
        <begin position="42"/>
        <end position="74"/>
    </location>
</feature>
<dbReference type="PROSITE" id="PS50088">
    <property type="entry name" value="ANK_REPEAT"/>
    <property type="match status" value="5"/>
</dbReference>
<feature type="repeat" description="ANK" evidence="3">
    <location>
        <begin position="389"/>
        <end position="421"/>
    </location>
</feature>
<gene>
    <name evidence="4" type="ORF">C1SCF055_LOCUS25380</name>
</gene>
<dbReference type="PRINTS" id="PR01415">
    <property type="entry name" value="ANKYRIN"/>
</dbReference>
<sequence length="455" mass="49157">NSAAPPGVVAWDAILTLARDNNAAGIVELLERGAPPSYCNRVGQTPLHIATMWGSVEACKALLYALADPNAANRLRGSTPLHAAVLGRGPVEKRAECVKLIVKAKGDPARPDLGGDRPIDMASDEVVRIALGAQPLLLHKAAGERQINTLKQLIAQIRGGALTLTLDTANPQGETALHVACIYSWPEGLQALLEARSDVNADTNERRSALHLATLSGDVRTVKLLLNAEANVNIQDADMDRDPRYASKEQETPDQHRTALHYAAAQSNCSPVKLLLEARASVNAVDSQQMTPLHLCLAASEESDMEVACGVRVDGLQSKAAWNGRLGSVIGPSVPSTERSVLRWPVLIEGNQEGVMLKAENLSRVHLETVDSLLEARADVNLGNLQWGEGRTFLHEAAHMGDLEMSKRALLAGADINRKDKLGFSPLHLAVRARKSEVIRREDIVWVHDRLVKSQ</sequence>
<dbReference type="EMBL" id="CAMXCT010002589">
    <property type="protein sequence ID" value="CAI3999139.1"/>
    <property type="molecule type" value="Genomic_DNA"/>
</dbReference>
<dbReference type="InterPro" id="IPR036770">
    <property type="entry name" value="Ankyrin_rpt-contain_sf"/>
</dbReference>
<evidence type="ECO:0000256" key="2">
    <source>
        <dbReference type="ARBA" id="ARBA00023043"/>
    </source>
</evidence>
<evidence type="ECO:0000313" key="5">
    <source>
        <dbReference type="EMBL" id="CAL4786451.1"/>
    </source>
</evidence>
<reference evidence="4" key="1">
    <citation type="submission" date="2022-10" db="EMBL/GenBank/DDBJ databases">
        <authorList>
            <person name="Chen Y."/>
            <person name="Dougan E. K."/>
            <person name="Chan C."/>
            <person name="Rhodes N."/>
            <person name="Thang M."/>
        </authorList>
    </citation>
    <scope>NUCLEOTIDE SEQUENCE</scope>
</reference>
<evidence type="ECO:0000313" key="4">
    <source>
        <dbReference type="EMBL" id="CAI3999139.1"/>
    </source>
</evidence>
<name>A0A9P1G317_9DINO</name>
<feature type="non-terminal residue" evidence="4">
    <location>
        <position position="1"/>
    </location>
</feature>
<dbReference type="PANTHER" id="PTHR24171">
    <property type="entry name" value="ANKYRIN REPEAT DOMAIN-CONTAINING PROTEIN 39-RELATED"/>
    <property type="match status" value="1"/>
</dbReference>
<dbReference type="AlphaFoldDB" id="A0A9P1G317"/>
<accession>A0A9P1G317</accession>
<feature type="repeat" description="ANK" evidence="3">
    <location>
        <begin position="255"/>
        <end position="287"/>
    </location>
</feature>
<dbReference type="SUPFAM" id="SSF48403">
    <property type="entry name" value="Ankyrin repeat"/>
    <property type="match status" value="2"/>
</dbReference>
<evidence type="ECO:0000256" key="1">
    <source>
        <dbReference type="ARBA" id="ARBA00022737"/>
    </source>
</evidence>
<reference evidence="5 6" key="2">
    <citation type="submission" date="2024-05" db="EMBL/GenBank/DDBJ databases">
        <authorList>
            <person name="Chen Y."/>
            <person name="Shah S."/>
            <person name="Dougan E. K."/>
            <person name="Thang M."/>
            <person name="Chan C."/>
        </authorList>
    </citation>
    <scope>NUCLEOTIDE SEQUENCE [LARGE SCALE GENOMIC DNA]</scope>
</reference>
<evidence type="ECO:0000313" key="6">
    <source>
        <dbReference type="Proteomes" id="UP001152797"/>
    </source>
</evidence>
<protein>
    <recommendedName>
        <fullName evidence="7">ANK_REP_REGION domain-containing protein</fullName>
    </recommendedName>
</protein>
<dbReference type="InterPro" id="IPR002110">
    <property type="entry name" value="Ankyrin_rpt"/>
</dbReference>
<keyword evidence="6" id="KW-1185">Reference proteome</keyword>
<feature type="repeat" description="ANK" evidence="3">
    <location>
        <begin position="205"/>
        <end position="237"/>
    </location>
</feature>
<keyword evidence="1" id="KW-0677">Repeat</keyword>
<dbReference type="Proteomes" id="UP001152797">
    <property type="component" value="Unassembled WGS sequence"/>
</dbReference>
<dbReference type="Gene3D" id="1.25.40.20">
    <property type="entry name" value="Ankyrin repeat-containing domain"/>
    <property type="match status" value="4"/>
</dbReference>
<dbReference type="EMBL" id="CAMXCT030002589">
    <property type="protein sequence ID" value="CAL4786451.1"/>
    <property type="molecule type" value="Genomic_DNA"/>
</dbReference>
<dbReference type="PANTHER" id="PTHR24171:SF9">
    <property type="entry name" value="ANKYRIN REPEAT DOMAIN-CONTAINING PROTEIN 39"/>
    <property type="match status" value="1"/>
</dbReference>
<dbReference type="SMART" id="SM00248">
    <property type="entry name" value="ANK"/>
    <property type="match status" value="6"/>
</dbReference>